<dbReference type="CDD" id="cd01298">
    <property type="entry name" value="ATZ_TRZ_like"/>
    <property type="match status" value="1"/>
</dbReference>
<dbReference type="Pfam" id="PF01979">
    <property type="entry name" value="Amidohydro_1"/>
    <property type="match status" value="1"/>
</dbReference>
<evidence type="ECO:0000256" key="2">
    <source>
        <dbReference type="ARBA" id="ARBA00022801"/>
    </source>
</evidence>
<gene>
    <name evidence="5" type="ORF">IAC75_06555</name>
</gene>
<name>A0A9D1NKC9_9BACT</name>
<dbReference type="InterPro" id="IPR050287">
    <property type="entry name" value="MTA/SAH_deaminase"/>
</dbReference>
<dbReference type="GO" id="GO:0019239">
    <property type="term" value="F:deaminase activity"/>
    <property type="evidence" value="ECO:0007669"/>
    <property type="project" value="UniProtKB-ARBA"/>
</dbReference>
<dbReference type="PANTHER" id="PTHR43794:SF11">
    <property type="entry name" value="AMIDOHYDROLASE-RELATED DOMAIN-CONTAINING PROTEIN"/>
    <property type="match status" value="1"/>
</dbReference>
<dbReference type="Proteomes" id="UP000886812">
    <property type="component" value="Unassembled WGS sequence"/>
</dbReference>
<dbReference type="SUPFAM" id="SSF51338">
    <property type="entry name" value="Composite domain of metallo-dependent hydrolases"/>
    <property type="match status" value="1"/>
</dbReference>
<dbReference type="GO" id="GO:0046872">
    <property type="term" value="F:metal ion binding"/>
    <property type="evidence" value="ECO:0007669"/>
    <property type="project" value="UniProtKB-KW"/>
</dbReference>
<dbReference type="FunFam" id="3.20.20.140:FF:000014">
    <property type="entry name" value="5-methylthioadenosine/S-adenosylhomocysteine deaminase"/>
    <property type="match status" value="1"/>
</dbReference>
<dbReference type="InterPro" id="IPR032466">
    <property type="entry name" value="Metal_Hydrolase"/>
</dbReference>
<dbReference type="SUPFAM" id="SSF51556">
    <property type="entry name" value="Metallo-dependent hydrolases"/>
    <property type="match status" value="1"/>
</dbReference>
<dbReference type="GO" id="GO:0016814">
    <property type="term" value="F:hydrolase activity, acting on carbon-nitrogen (but not peptide) bonds, in cyclic amidines"/>
    <property type="evidence" value="ECO:0007669"/>
    <property type="project" value="UniProtKB-ARBA"/>
</dbReference>
<comment type="caution">
    <text evidence="5">The sequence shown here is derived from an EMBL/GenBank/DDBJ whole genome shotgun (WGS) entry which is preliminary data.</text>
</comment>
<dbReference type="InterPro" id="IPR011059">
    <property type="entry name" value="Metal-dep_hydrolase_composite"/>
</dbReference>
<keyword evidence="1" id="KW-0479">Metal-binding</keyword>
<protein>
    <submittedName>
        <fullName evidence="5">Amidohydrolase</fullName>
    </submittedName>
</protein>
<dbReference type="EMBL" id="DVOG01000175">
    <property type="protein sequence ID" value="HIV04787.1"/>
    <property type="molecule type" value="Genomic_DNA"/>
</dbReference>
<evidence type="ECO:0000256" key="3">
    <source>
        <dbReference type="ARBA" id="ARBA00022833"/>
    </source>
</evidence>
<keyword evidence="3" id="KW-0862">Zinc</keyword>
<keyword evidence="2" id="KW-0378">Hydrolase</keyword>
<proteinExistence type="predicted"/>
<reference evidence="5" key="1">
    <citation type="submission" date="2020-10" db="EMBL/GenBank/DDBJ databases">
        <authorList>
            <person name="Gilroy R."/>
        </authorList>
    </citation>
    <scope>NUCLEOTIDE SEQUENCE</scope>
    <source>
        <strain evidence="5">10669</strain>
    </source>
</reference>
<evidence type="ECO:0000313" key="6">
    <source>
        <dbReference type="Proteomes" id="UP000886812"/>
    </source>
</evidence>
<feature type="domain" description="Amidohydrolase-related" evidence="4">
    <location>
        <begin position="51"/>
        <end position="394"/>
    </location>
</feature>
<reference evidence="5" key="2">
    <citation type="journal article" date="2021" name="PeerJ">
        <title>Extensive microbial diversity within the chicken gut microbiome revealed by metagenomics and culture.</title>
        <authorList>
            <person name="Gilroy R."/>
            <person name="Ravi A."/>
            <person name="Getino M."/>
            <person name="Pursley I."/>
            <person name="Horton D.L."/>
            <person name="Alikhan N.F."/>
            <person name="Baker D."/>
            <person name="Gharbi K."/>
            <person name="Hall N."/>
            <person name="Watson M."/>
            <person name="Adriaenssens E.M."/>
            <person name="Foster-Nyarko E."/>
            <person name="Jarju S."/>
            <person name="Secka A."/>
            <person name="Antonio M."/>
            <person name="Oren A."/>
            <person name="Chaudhuri R.R."/>
            <person name="La Ragione R."/>
            <person name="Hildebrand F."/>
            <person name="Pallen M.J."/>
        </authorList>
    </citation>
    <scope>NUCLEOTIDE SEQUENCE</scope>
    <source>
        <strain evidence="5">10669</strain>
    </source>
</reference>
<dbReference type="Gene3D" id="2.30.40.10">
    <property type="entry name" value="Urease, subunit C, domain 1"/>
    <property type="match status" value="1"/>
</dbReference>
<dbReference type="Gene3D" id="3.20.20.140">
    <property type="entry name" value="Metal-dependent hydrolases"/>
    <property type="match status" value="1"/>
</dbReference>
<dbReference type="PANTHER" id="PTHR43794">
    <property type="entry name" value="AMINOHYDROLASE SSNA-RELATED"/>
    <property type="match status" value="1"/>
</dbReference>
<dbReference type="InterPro" id="IPR006680">
    <property type="entry name" value="Amidohydro-rel"/>
</dbReference>
<evidence type="ECO:0000259" key="4">
    <source>
        <dbReference type="Pfam" id="PF01979"/>
    </source>
</evidence>
<accession>A0A9D1NKC9</accession>
<dbReference type="AlphaFoldDB" id="A0A9D1NKC9"/>
<organism evidence="5 6">
    <name type="scientific">Candidatus Spyradosoma merdigallinarum</name>
    <dbReference type="NCBI Taxonomy" id="2840950"/>
    <lineage>
        <taxon>Bacteria</taxon>
        <taxon>Pseudomonadati</taxon>
        <taxon>Verrucomicrobiota</taxon>
        <taxon>Opitutia</taxon>
        <taxon>Opitutia incertae sedis</taxon>
        <taxon>Candidatus Spyradosoma</taxon>
    </lineage>
</organism>
<evidence type="ECO:0000313" key="5">
    <source>
        <dbReference type="EMBL" id="HIV04787.1"/>
    </source>
</evidence>
<evidence type="ECO:0000256" key="1">
    <source>
        <dbReference type="ARBA" id="ARBA00022723"/>
    </source>
</evidence>
<sequence>MKTVLFKNVLLNGAETDILIAGNRFGKIAPAISLPAGTPDAEIVDGKNLAVLPSFCNAHTHAAMTLLRGYADDMALFDWLFKNILPAEDTLTAEDIYRGSRLAALEMIRSGTTFFNDMYFMNGETARAARELGMRAEIAMTFVDAMEDERREKMFAQLAALPFGGNADGSGRVRFSVAAHAVYTVSEKLWRRCADVARERGLRLHVHLSETKKEVDDCVAAHGLSPVRWLDSLGVLGGNVVAAHGVWLDDEEIALLRERGVTLVHNPASNMKLASGIFRGKALSRAGCRVALGTDGAASNNNLDMREEMKLAALLAKVSGDPEAVPAGEVFGWATRGGFRAFGIDAGEIAEGKLADAVFVDLRNERLVPNHNLISNWVYAADARCVRHVLCDGNFLMRDGVVPGEEEIVEAARRAPFLRRKS</sequence>